<feature type="transmembrane region" description="Helical" evidence="1">
    <location>
        <begin position="36"/>
        <end position="54"/>
    </location>
</feature>
<organism evidence="2 3">
    <name type="scientific">Flavihumibacter petaseus NBRC 106054</name>
    <dbReference type="NCBI Taxonomy" id="1220578"/>
    <lineage>
        <taxon>Bacteria</taxon>
        <taxon>Pseudomonadati</taxon>
        <taxon>Bacteroidota</taxon>
        <taxon>Chitinophagia</taxon>
        <taxon>Chitinophagales</taxon>
        <taxon>Chitinophagaceae</taxon>
        <taxon>Flavihumibacter</taxon>
    </lineage>
</organism>
<accession>A0A0E9MZZ9</accession>
<dbReference type="Proteomes" id="UP000033121">
    <property type="component" value="Unassembled WGS sequence"/>
</dbReference>
<feature type="transmembrane region" description="Helical" evidence="1">
    <location>
        <begin position="7"/>
        <end position="24"/>
    </location>
</feature>
<reference evidence="2 3" key="1">
    <citation type="submission" date="2015-04" db="EMBL/GenBank/DDBJ databases">
        <title>Whole genome shotgun sequence of Flavihumibacter petaseus NBRC 106054.</title>
        <authorList>
            <person name="Miyazawa S."/>
            <person name="Hosoyama A."/>
            <person name="Hashimoto M."/>
            <person name="Noguchi M."/>
            <person name="Tsuchikane K."/>
            <person name="Ohji S."/>
            <person name="Yamazoe A."/>
            <person name="Ichikawa N."/>
            <person name="Kimura A."/>
            <person name="Fujita N."/>
        </authorList>
    </citation>
    <scope>NUCLEOTIDE SEQUENCE [LARGE SCALE GENOMIC DNA]</scope>
    <source>
        <strain evidence="2 3">NBRC 106054</strain>
    </source>
</reference>
<gene>
    <name evidence="2" type="ORF">FPE01S_02_02170</name>
</gene>
<dbReference type="OrthoDB" id="680624at2"/>
<keyword evidence="3" id="KW-1185">Reference proteome</keyword>
<evidence type="ECO:0000256" key="1">
    <source>
        <dbReference type="SAM" id="Phobius"/>
    </source>
</evidence>
<keyword evidence="1" id="KW-0472">Membrane</keyword>
<dbReference type="RefSeq" id="WP_046369044.1">
    <property type="nucleotide sequence ID" value="NZ_BBWV01000002.1"/>
</dbReference>
<dbReference type="EMBL" id="BBWV01000002">
    <property type="protein sequence ID" value="GAO43113.1"/>
    <property type="molecule type" value="Genomic_DNA"/>
</dbReference>
<proteinExistence type="predicted"/>
<dbReference type="STRING" id="1220578.FPE01S_02_02170"/>
<evidence type="ECO:0000313" key="3">
    <source>
        <dbReference type="Proteomes" id="UP000033121"/>
    </source>
</evidence>
<keyword evidence="1" id="KW-0812">Transmembrane</keyword>
<name>A0A0E9MZZ9_9BACT</name>
<sequence>MLKKFNQLSFVIGAFFAITAVILFANELLSGMAEKINLYSAAAFLAFGVFMIYLSSKEES</sequence>
<comment type="caution">
    <text evidence="2">The sequence shown here is derived from an EMBL/GenBank/DDBJ whole genome shotgun (WGS) entry which is preliminary data.</text>
</comment>
<protein>
    <submittedName>
        <fullName evidence="2">Uncharacterized protein</fullName>
    </submittedName>
</protein>
<evidence type="ECO:0000313" key="2">
    <source>
        <dbReference type="EMBL" id="GAO43113.1"/>
    </source>
</evidence>
<dbReference type="AlphaFoldDB" id="A0A0E9MZZ9"/>
<keyword evidence="1" id="KW-1133">Transmembrane helix</keyword>